<dbReference type="Gene3D" id="3.30.530.20">
    <property type="match status" value="1"/>
</dbReference>
<gene>
    <name evidence="1" type="ORF">ERS450000_02644</name>
</gene>
<dbReference type="AlphaFoldDB" id="A0A0H5NR84"/>
<sequence length="218" mass="24074">MRRLIVFARSGLAAAALGVGAAAAVCILLRRGYDAASRFVVRPVWADRQEEYVLRRAALTVTVRRTIAAPPEAVFRALTDESCFSWLPLVSGFRYDDQRREVGAKRVLRTPLLAAREEITCYEEGVRIGHTITGMSLPLLTSGTEMFALEPGPDGGTQLRWTVSVTPRFIGWLPIRSAESLIRPVLGGILRGLDSAATWFDDYAAITATTQQREDTHR</sequence>
<dbReference type="EMBL" id="LN868938">
    <property type="protein sequence ID" value="CRY77888.1"/>
    <property type="molecule type" value="Genomic_DNA"/>
</dbReference>
<dbReference type="CDD" id="cd07821">
    <property type="entry name" value="PYR_PYL_RCAR_like"/>
    <property type="match status" value="1"/>
</dbReference>
<dbReference type="InterPro" id="IPR023393">
    <property type="entry name" value="START-like_dom_sf"/>
</dbReference>
<dbReference type="RefSeq" id="WP_159005644.1">
    <property type="nucleotide sequence ID" value="NZ_CP031418.1"/>
</dbReference>
<dbReference type="Proteomes" id="UP000057820">
    <property type="component" value="Chromosome 1"/>
</dbReference>
<evidence type="ECO:0000313" key="1">
    <source>
        <dbReference type="EMBL" id="CRY77888.1"/>
    </source>
</evidence>
<name>A0A0H5NR84_NOCFR</name>
<organism evidence="1 2">
    <name type="scientific">Nocardia farcinica</name>
    <dbReference type="NCBI Taxonomy" id="37329"/>
    <lineage>
        <taxon>Bacteria</taxon>
        <taxon>Bacillati</taxon>
        <taxon>Actinomycetota</taxon>
        <taxon>Actinomycetes</taxon>
        <taxon>Mycobacteriales</taxon>
        <taxon>Nocardiaceae</taxon>
        <taxon>Nocardia</taxon>
    </lineage>
</organism>
<dbReference type="Pfam" id="PF10604">
    <property type="entry name" value="Polyketide_cyc2"/>
    <property type="match status" value="1"/>
</dbReference>
<reference evidence="2" key="1">
    <citation type="submission" date="2015-03" db="EMBL/GenBank/DDBJ databases">
        <authorList>
            <consortium name="Pathogen Informatics"/>
        </authorList>
    </citation>
    <scope>NUCLEOTIDE SEQUENCE [LARGE SCALE GENOMIC DNA]</scope>
    <source>
        <strain evidence="2">NCTC11134</strain>
    </source>
</reference>
<protein>
    <submittedName>
        <fullName evidence="1">Polyketide cyclase / dehydrase and lipid transport</fullName>
    </submittedName>
</protein>
<dbReference type="KEGG" id="nfr:ERS450000_02644"/>
<dbReference type="SUPFAM" id="SSF55961">
    <property type="entry name" value="Bet v1-like"/>
    <property type="match status" value="1"/>
</dbReference>
<evidence type="ECO:0000313" key="2">
    <source>
        <dbReference type="Proteomes" id="UP000057820"/>
    </source>
</evidence>
<accession>A0A0H5NR84</accession>
<dbReference type="InterPro" id="IPR019587">
    <property type="entry name" value="Polyketide_cyclase/dehydratase"/>
</dbReference>
<proteinExistence type="predicted"/>